<dbReference type="InterPro" id="IPR051755">
    <property type="entry name" value="Ig-like_CS_Receptor"/>
</dbReference>
<dbReference type="FunFam" id="2.60.40.10:FF:000295">
    <property type="entry name" value="Tyrosine-protein phosphatase non-receptor type substrate 1"/>
    <property type="match status" value="1"/>
</dbReference>
<dbReference type="PANTHER" id="PTHR19971">
    <property type="entry name" value="SIGNAL-REGULATORY PROTEIN BETA"/>
    <property type="match status" value="1"/>
</dbReference>
<reference evidence="8" key="3">
    <citation type="submission" date="2025-09" db="UniProtKB">
        <authorList>
            <consortium name="Ensembl"/>
        </authorList>
    </citation>
    <scope>IDENTIFICATION</scope>
</reference>
<dbReference type="SMART" id="SM00408">
    <property type="entry name" value="IGc2"/>
    <property type="match status" value="2"/>
</dbReference>
<organism evidence="8 9">
    <name type="scientific">Suricata suricatta</name>
    <name type="common">Meerkat</name>
    <dbReference type="NCBI Taxonomy" id="37032"/>
    <lineage>
        <taxon>Eukaryota</taxon>
        <taxon>Metazoa</taxon>
        <taxon>Chordata</taxon>
        <taxon>Craniata</taxon>
        <taxon>Vertebrata</taxon>
        <taxon>Euteleostomi</taxon>
        <taxon>Mammalia</taxon>
        <taxon>Eutheria</taxon>
        <taxon>Laurasiatheria</taxon>
        <taxon>Carnivora</taxon>
        <taxon>Feliformia</taxon>
        <taxon>Herpestidae</taxon>
        <taxon>Suricata</taxon>
    </lineage>
</organism>
<proteinExistence type="predicted"/>
<keyword evidence="5" id="KW-0812">Transmembrane</keyword>
<feature type="transmembrane region" description="Helical" evidence="5">
    <location>
        <begin position="289"/>
        <end position="314"/>
    </location>
</feature>
<dbReference type="InterPro" id="IPR007110">
    <property type="entry name" value="Ig-like_dom"/>
</dbReference>
<dbReference type="RefSeq" id="XP_029771675.1">
    <property type="nucleotide sequence ID" value="XM_029915815.1"/>
</dbReference>
<feature type="signal peptide" evidence="6">
    <location>
        <begin position="1"/>
        <end position="36"/>
    </location>
</feature>
<dbReference type="SUPFAM" id="SSF48726">
    <property type="entry name" value="Immunoglobulin"/>
    <property type="match status" value="2"/>
</dbReference>
<keyword evidence="5" id="KW-1133">Transmembrane helix</keyword>
<gene>
    <name evidence="8" type="primary">SIRPB2</name>
</gene>
<name>A0A673UD46_SURSU</name>
<keyword evidence="1 6" id="KW-0732">Signal</keyword>
<dbReference type="Gene3D" id="2.60.40.10">
    <property type="entry name" value="Immunoglobulins"/>
    <property type="match status" value="2"/>
</dbReference>
<dbReference type="Pfam" id="PF07686">
    <property type="entry name" value="V-set"/>
    <property type="match status" value="2"/>
</dbReference>
<evidence type="ECO:0000256" key="3">
    <source>
        <dbReference type="ARBA" id="ARBA00023180"/>
    </source>
</evidence>
<dbReference type="PROSITE" id="PS50835">
    <property type="entry name" value="IG_LIKE"/>
    <property type="match status" value="2"/>
</dbReference>
<evidence type="ECO:0000313" key="8">
    <source>
        <dbReference type="Ensembl" id="ENSSSUP00005019227.1"/>
    </source>
</evidence>
<evidence type="ECO:0000256" key="6">
    <source>
        <dbReference type="SAM" id="SignalP"/>
    </source>
</evidence>
<keyword evidence="3" id="KW-0325">Glycoprotein</keyword>
<feature type="domain" description="Ig-like" evidence="7">
    <location>
        <begin position="155"/>
        <end position="242"/>
    </location>
</feature>
<reference evidence="8" key="2">
    <citation type="submission" date="2025-08" db="UniProtKB">
        <authorList>
            <consortium name="Ensembl"/>
        </authorList>
    </citation>
    <scope>IDENTIFICATION</scope>
</reference>
<evidence type="ECO:0000256" key="1">
    <source>
        <dbReference type="ARBA" id="ARBA00022729"/>
    </source>
</evidence>
<keyword evidence="5" id="KW-0472">Membrane</keyword>
<dbReference type="AlphaFoldDB" id="A0A673UD46"/>
<feature type="domain" description="Ig-like" evidence="7">
    <location>
        <begin position="21"/>
        <end position="142"/>
    </location>
</feature>
<evidence type="ECO:0000256" key="2">
    <source>
        <dbReference type="ARBA" id="ARBA00023157"/>
    </source>
</evidence>
<keyword evidence="9" id="KW-1185">Reference proteome</keyword>
<dbReference type="InterPro" id="IPR013783">
    <property type="entry name" value="Ig-like_fold"/>
</dbReference>
<evidence type="ECO:0000256" key="5">
    <source>
        <dbReference type="SAM" id="Phobius"/>
    </source>
</evidence>
<dbReference type="GeneID" id="115272967"/>
<dbReference type="SMART" id="SM00409">
    <property type="entry name" value="IG"/>
    <property type="match status" value="2"/>
</dbReference>
<dbReference type="InterPro" id="IPR003598">
    <property type="entry name" value="Ig_sub2"/>
</dbReference>
<accession>A0A673UD46</accession>
<keyword evidence="4" id="KW-0393">Immunoglobulin domain</keyword>
<evidence type="ECO:0000259" key="7">
    <source>
        <dbReference type="PROSITE" id="PS50835"/>
    </source>
</evidence>
<dbReference type="InterPro" id="IPR003599">
    <property type="entry name" value="Ig_sub"/>
</dbReference>
<dbReference type="InterPro" id="IPR036179">
    <property type="entry name" value="Ig-like_dom_sf"/>
</dbReference>
<reference evidence="8 9" key="1">
    <citation type="submission" date="2019-05" db="EMBL/GenBank/DDBJ databases">
        <title>A Chromosome-scale Meerkat (S. suricatta) Genome Assembly.</title>
        <authorList>
            <person name="Dudchenko O."/>
            <person name="Lieberman Aiden E."/>
            <person name="Tung J."/>
            <person name="Barreiro L.B."/>
            <person name="Clutton-Brock T.H."/>
        </authorList>
    </citation>
    <scope>NUCLEOTIDE SEQUENCE [LARGE SCALE GENOMIC DNA]</scope>
</reference>
<feature type="chain" id="PRO_5025365621" evidence="6">
    <location>
        <begin position="37"/>
        <end position="330"/>
    </location>
</feature>
<dbReference type="CTD" id="284759"/>
<evidence type="ECO:0000313" key="9">
    <source>
        <dbReference type="Proteomes" id="UP000472268"/>
    </source>
</evidence>
<dbReference type="Proteomes" id="UP000472268">
    <property type="component" value="Chromosome 12"/>
</dbReference>
<evidence type="ECO:0000256" key="4">
    <source>
        <dbReference type="ARBA" id="ARBA00023319"/>
    </source>
</evidence>
<protein>
    <submittedName>
        <fullName evidence="8">Signal regulatory protein beta 2</fullName>
    </submittedName>
</protein>
<sequence length="330" mass="36258">MPLAMAAATHPAYSPPRSRLPMLFLVLLGASEQSEGSERQVLQPEGPLLVAEGDTLLLRCTAEGSCTDDAIKWVKVSNQDQQEIYNFKRGFFPGVTPVMERTLEPLTCDYSIYIRNVTSTHAGTYHCVAFDDLSENSEKKLEEGTLVLVMGARAPESNLWILQPQEVVLATLGDSVLLNCTVLGHGPPGPIRWFRGTGLSREAIYNFEGISQPNVTAVRASNSDFSILLQGVSTEYSGTYYCVKFHRKFNVQFQSGQGTRLKVKAKPTISPQETKFTTEHVGGRFSSGLLSVFALVVLGLKAMTLAVLLLAWAVCRRKQEDTRTPDPADL</sequence>
<dbReference type="OMA" id="PCSWLLA"/>
<dbReference type="Ensembl" id="ENSSSUT00005021973.1">
    <property type="protein sequence ID" value="ENSSSUP00005019227.1"/>
    <property type="gene ID" value="ENSSSUG00005012454.1"/>
</dbReference>
<dbReference type="InterPro" id="IPR013106">
    <property type="entry name" value="Ig_V-set"/>
</dbReference>
<keyword evidence="2" id="KW-1015">Disulfide bond</keyword>